<dbReference type="VEuPathDB" id="CryptoDB:Vbra_13886"/>
<feature type="region of interest" description="Disordered" evidence="3">
    <location>
        <begin position="32"/>
        <end position="51"/>
    </location>
</feature>
<evidence type="ECO:0000256" key="1">
    <source>
        <dbReference type="ARBA" id="ARBA00004123"/>
    </source>
</evidence>
<organism evidence="5 6">
    <name type="scientific">Vitrella brassicaformis (strain CCMP3155)</name>
    <dbReference type="NCBI Taxonomy" id="1169540"/>
    <lineage>
        <taxon>Eukaryota</taxon>
        <taxon>Sar</taxon>
        <taxon>Alveolata</taxon>
        <taxon>Colpodellida</taxon>
        <taxon>Vitrellaceae</taxon>
        <taxon>Vitrella</taxon>
    </lineage>
</organism>
<protein>
    <recommendedName>
        <fullName evidence="4">SprT-like domain-containing protein</fullName>
    </recommendedName>
</protein>
<evidence type="ECO:0000256" key="2">
    <source>
        <dbReference type="ARBA" id="ARBA00023242"/>
    </source>
</evidence>
<feature type="region of interest" description="Disordered" evidence="3">
    <location>
        <begin position="224"/>
        <end position="250"/>
    </location>
</feature>
<dbReference type="AlphaFoldDB" id="A0A0G4EXI8"/>
<feature type="domain" description="SprT-like" evidence="4">
    <location>
        <begin position="59"/>
        <end position="228"/>
    </location>
</feature>
<dbReference type="Pfam" id="PF10263">
    <property type="entry name" value="SprT-like"/>
    <property type="match status" value="1"/>
</dbReference>
<dbReference type="SMART" id="SM00731">
    <property type="entry name" value="SprT"/>
    <property type="match status" value="1"/>
</dbReference>
<feature type="region of interest" description="Disordered" evidence="3">
    <location>
        <begin position="262"/>
        <end position="413"/>
    </location>
</feature>
<dbReference type="PANTHER" id="PTHR21220">
    <property type="entry name" value="DNA-DEPENDENT METALLOPROTEASE SPRTN"/>
    <property type="match status" value="1"/>
</dbReference>
<dbReference type="InterPro" id="IPR006640">
    <property type="entry name" value="SprT-like_domain"/>
</dbReference>
<dbReference type="InParanoid" id="A0A0G4EXI8"/>
<keyword evidence="2" id="KW-0539">Nucleus</keyword>
<dbReference type="InterPro" id="IPR055220">
    <property type="entry name" value="SPRTN_ZBD"/>
</dbReference>
<dbReference type="Pfam" id="PF22934">
    <property type="entry name" value="SPRTN_ZBD"/>
    <property type="match status" value="1"/>
</dbReference>
<dbReference type="GO" id="GO:0004222">
    <property type="term" value="F:metalloendopeptidase activity"/>
    <property type="evidence" value="ECO:0007669"/>
    <property type="project" value="InterPro"/>
</dbReference>
<evidence type="ECO:0000259" key="4">
    <source>
        <dbReference type="SMART" id="SM00731"/>
    </source>
</evidence>
<dbReference type="InterPro" id="IPR044245">
    <property type="entry name" value="Spartan"/>
</dbReference>
<gene>
    <name evidence="5" type="ORF">Vbra_13886</name>
</gene>
<proteinExistence type="predicted"/>
<dbReference type="OrthoDB" id="5236983at2759"/>
<sequence>MADAAVDLTGDGIDYDEELALALALAEQDELEREAKEQPEAEPPSSAALLPLGTDEVFPDLHGLFLRYNQEFFSGLLLACEVRWSTKMTLCAGLCVYQNASGYCSIRLSEPLLKYRSVKEYKETLLHEMIHAYLFVTANNRDHNAHGPSFHEHMYRINALTGFNISVYHNFRDEVNHYRKHVWRCNGPCRHKPPFYGWVKRAMNRPPQKADRWWAQHQATCGGTFEKVSEPEKPPKKATAGGNGKKKPIAGLQEIDKYLKKVQERKSQGQDQGQPPSSPSPDQPPPDAPKKRKAPPPAAPKPADVDSDDIQIVLPSPSKKGGPNAVGNKDRGGRQGTLDAFVKRSKREEDKPPPAAAAPAGAAAVVDLTDDSESPARGGEGGSGVGWKDESGAGEGGGGEEGCCPVCGEKVPSDQLKPHIQCCIRDPARRKREDLAPAE</sequence>
<dbReference type="Proteomes" id="UP000041254">
    <property type="component" value="Unassembled WGS sequence"/>
</dbReference>
<dbReference type="STRING" id="1169540.A0A0G4EXI8"/>
<dbReference type="GO" id="GO:0005634">
    <property type="term" value="C:nucleus"/>
    <property type="evidence" value="ECO:0007669"/>
    <property type="project" value="UniProtKB-SubCell"/>
</dbReference>
<name>A0A0G4EXI8_VITBC</name>
<evidence type="ECO:0000256" key="3">
    <source>
        <dbReference type="SAM" id="MobiDB-lite"/>
    </source>
</evidence>
<reference evidence="5 6" key="1">
    <citation type="submission" date="2014-11" db="EMBL/GenBank/DDBJ databases">
        <authorList>
            <person name="Zhu J."/>
            <person name="Qi W."/>
            <person name="Song R."/>
        </authorList>
    </citation>
    <scope>NUCLEOTIDE SEQUENCE [LARGE SCALE GENOMIC DNA]</scope>
</reference>
<dbReference type="EMBL" id="CDMY01000340">
    <property type="protein sequence ID" value="CEM03421.1"/>
    <property type="molecule type" value="Genomic_DNA"/>
</dbReference>
<accession>A0A0G4EXI8</accession>
<comment type="subcellular location">
    <subcellularLocation>
        <location evidence="1">Nucleus</location>
    </subcellularLocation>
</comment>
<dbReference type="GO" id="GO:0031593">
    <property type="term" value="F:polyubiquitin modification-dependent protein binding"/>
    <property type="evidence" value="ECO:0007669"/>
    <property type="project" value="TreeGrafter"/>
</dbReference>
<evidence type="ECO:0000313" key="6">
    <source>
        <dbReference type="Proteomes" id="UP000041254"/>
    </source>
</evidence>
<evidence type="ECO:0000313" key="5">
    <source>
        <dbReference type="EMBL" id="CEM03421.1"/>
    </source>
</evidence>
<dbReference type="PANTHER" id="PTHR21220:SF0">
    <property type="entry name" value="DNA-DEPENDENT METALLOPROTEASE SPRTN"/>
    <property type="match status" value="1"/>
</dbReference>
<dbReference type="GO" id="GO:0006974">
    <property type="term" value="P:DNA damage response"/>
    <property type="evidence" value="ECO:0007669"/>
    <property type="project" value="InterPro"/>
</dbReference>
<feature type="compositionally biased region" description="Pro residues" evidence="3">
    <location>
        <begin position="276"/>
        <end position="287"/>
    </location>
</feature>
<dbReference type="GO" id="GO:0003697">
    <property type="term" value="F:single-stranded DNA binding"/>
    <property type="evidence" value="ECO:0007669"/>
    <property type="project" value="InterPro"/>
</dbReference>
<keyword evidence="6" id="KW-1185">Reference proteome</keyword>